<keyword evidence="9" id="KW-0227">DNA damage</keyword>
<evidence type="ECO:0000256" key="11">
    <source>
        <dbReference type="SAM" id="MobiDB-lite"/>
    </source>
</evidence>
<comment type="similarity">
    <text evidence="2 9">Belongs to the EAF6 family.</text>
</comment>
<feature type="coiled-coil region" evidence="10">
    <location>
        <begin position="23"/>
        <end position="57"/>
    </location>
</feature>
<comment type="subunit">
    <text evidence="9">Component of the NuA4 histone acetyltransferase complex.</text>
</comment>
<dbReference type="Proteomes" id="UP000800041">
    <property type="component" value="Unassembled WGS sequence"/>
</dbReference>
<evidence type="ECO:0000256" key="1">
    <source>
        <dbReference type="ARBA" id="ARBA00004123"/>
    </source>
</evidence>
<keyword evidence="5 9" id="KW-0805">Transcription regulation</keyword>
<feature type="compositionally biased region" description="Low complexity" evidence="11">
    <location>
        <begin position="116"/>
        <end position="128"/>
    </location>
</feature>
<reference evidence="12" key="1">
    <citation type="journal article" date="2020" name="Stud. Mycol.">
        <title>101 Dothideomycetes genomes: a test case for predicting lifestyles and emergence of pathogens.</title>
        <authorList>
            <person name="Haridas S."/>
            <person name="Albert R."/>
            <person name="Binder M."/>
            <person name="Bloem J."/>
            <person name="Labutti K."/>
            <person name="Salamov A."/>
            <person name="Andreopoulos B."/>
            <person name="Baker S."/>
            <person name="Barry K."/>
            <person name="Bills G."/>
            <person name="Bluhm B."/>
            <person name="Cannon C."/>
            <person name="Castanera R."/>
            <person name="Culley D."/>
            <person name="Daum C."/>
            <person name="Ezra D."/>
            <person name="Gonzalez J."/>
            <person name="Henrissat B."/>
            <person name="Kuo A."/>
            <person name="Liang C."/>
            <person name="Lipzen A."/>
            <person name="Lutzoni F."/>
            <person name="Magnuson J."/>
            <person name="Mondo S."/>
            <person name="Nolan M."/>
            <person name="Ohm R."/>
            <person name="Pangilinan J."/>
            <person name="Park H.-J."/>
            <person name="Ramirez L."/>
            <person name="Alfaro M."/>
            <person name="Sun H."/>
            <person name="Tritt A."/>
            <person name="Yoshinaga Y."/>
            <person name="Zwiers L.-H."/>
            <person name="Turgeon B."/>
            <person name="Goodwin S."/>
            <person name="Spatafora J."/>
            <person name="Crous P."/>
            <person name="Grigoriev I."/>
        </authorList>
    </citation>
    <scope>NUCLEOTIDE SEQUENCE</scope>
    <source>
        <strain evidence="12">CBS 113979</strain>
    </source>
</reference>
<comment type="subcellular location">
    <subcellularLocation>
        <location evidence="1 9">Nucleus</location>
    </subcellularLocation>
</comment>
<dbReference type="GO" id="GO:0005634">
    <property type="term" value="C:nucleus"/>
    <property type="evidence" value="ECO:0007669"/>
    <property type="project" value="UniProtKB-SubCell"/>
</dbReference>
<evidence type="ECO:0000256" key="3">
    <source>
        <dbReference type="ARBA" id="ARBA00018504"/>
    </source>
</evidence>
<keyword evidence="6 10" id="KW-0175">Coiled coil</keyword>
<keyword evidence="4 9" id="KW-0156">Chromatin regulator</keyword>
<dbReference type="EMBL" id="ML977158">
    <property type="protein sequence ID" value="KAF1986161.1"/>
    <property type="molecule type" value="Genomic_DNA"/>
</dbReference>
<keyword evidence="13" id="KW-1185">Reference proteome</keyword>
<dbReference type="OrthoDB" id="440324at2759"/>
<evidence type="ECO:0000256" key="2">
    <source>
        <dbReference type="ARBA" id="ARBA00010916"/>
    </source>
</evidence>
<feature type="region of interest" description="Disordered" evidence="11">
    <location>
        <begin position="75"/>
        <end position="185"/>
    </location>
</feature>
<organism evidence="12 13">
    <name type="scientific">Aulographum hederae CBS 113979</name>
    <dbReference type="NCBI Taxonomy" id="1176131"/>
    <lineage>
        <taxon>Eukaryota</taxon>
        <taxon>Fungi</taxon>
        <taxon>Dikarya</taxon>
        <taxon>Ascomycota</taxon>
        <taxon>Pezizomycotina</taxon>
        <taxon>Dothideomycetes</taxon>
        <taxon>Pleosporomycetidae</taxon>
        <taxon>Aulographales</taxon>
        <taxon>Aulographaceae</taxon>
    </lineage>
</organism>
<evidence type="ECO:0000256" key="5">
    <source>
        <dbReference type="ARBA" id="ARBA00023015"/>
    </source>
</evidence>
<name>A0A6G1GYX7_9PEZI</name>
<evidence type="ECO:0000256" key="7">
    <source>
        <dbReference type="ARBA" id="ARBA00023163"/>
    </source>
</evidence>
<keyword evidence="7 9" id="KW-0804">Transcription</keyword>
<dbReference type="GO" id="GO:0035267">
    <property type="term" value="C:NuA4 histone acetyltransferase complex"/>
    <property type="evidence" value="ECO:0007669"/>
    <property type="project" value="UniProtKB-UniRule"/>
</dbReference>
<feature type="region of interest" description="Disordered" evidence="11">
    <location>
        <begin position="1"/>
        <end position="22"/>
    </location>
</feature>
<evidence type="ECO:0000313" key="12">
    <source>
        <dbReference type="EMBL" id="KAF1986161.1"/>
    </source>
</evidence>
<protein>
    <recommendedName>
        <fullName evidence="3 9">Chromatin modification-related protein EAF6</fullName>
    </recommendedName>
</protein>
<evidence type="ECO:0000256" key="4">
    <source>
        <dbReference type="ARBA" id="ARBA00022853"/>
    </source>
</evidence>
<dbReference type="InterPro" id="IPR015418">
    <property type="entry name" value="Eaf6"/>
</dbReference>
<sequence>MAENAPPASGGGQGDSSRGMPYYEKLRRDLRETVDRKARLDAELAELEERIYHKETQYLEETTAGNIVKGFDNYIKGSTAGTTGGTGTGTATRRKGVIDDEHRIFSRSSSNAVRHSPSPNSSSQNTPSHAQTPNSSLPHSARESNQPTPNPSTSNKAAANKKKRAADAEDEDKTAKRGKITYGRD</sequence>
<dbReference type="PANTHER" id="PTHR13476">
    <property type="entry name" value="CHROMATIN MODIFICATION-RELATED PROTEIN MEAF6"/>
    <property type="match status" value="1"/>
</dbReference>
<evidence type="ECO:0000256" key="8">
    <source>
        <dbReference type="ARBA" id="ARBA00023242"/>
    </source>
</evidence>
<evidence type="ECO:0000256" key="10">
    <source>
        <dbReference type="SAM" id="Coils"/>
    </source>
</evidence>
<dbReference type="GO" id="GO:0006281">
    <property type="term" value="P:DNA repair"/>
    <property type="evidence" value="ECO:0007669"/>
    <property type="project" value="UniProtKB-UniRule"/>
</dbReference>
<keyword evidence="9" id="KW-0234">DNA repair</keyword>
<dbReference type="Pfam" id="PF09340">
    <property type="entry name" value="NuA4"/>
    <property type="match status" value="1"/>
</dbReference>
<accession>A0A6G1GYX7</accession>
<dbReference type="AlphaFoldDB" id="A0A6G1GYX7"/>
<gene>
    <name evidence="12" type="ORF">K402DRAFT_394014</name>
</gene>
<dbReference type="GO" id="GO:0006325">
    <property type="term" value="P:chromatin organization"/>
    <property type="evidence" value="ECO:0007669"/>
    <property type="project" value="UniProtKB-KW"/>
</dbReference>
<keyword evidence="8 9" id="KW-0539">Nucleus</keyword>
<proteinExistence type="inferred from homology"/>
<evidence type="ECO:0000256" key="9">
    <source>
        <dbReference type="RuleBase" id="RU368022"/>
    </source>
</evidence>
<comment type="function">
    <text evidence="9">Component of the NuA4 histone acetyltransferase complex which is involved in transcriptional activation of selected genes principally by acetylation of nucleosomal histone H4 and H2A. The NuA4 complex is also involved in DNA repair.</text>
</comment>
<feature type="compositionally biased region" description="Polar residues" evidence="11">
    <location>
        <begin position="129"/>
        <end position="147"/>
    </location>
</feature>
<evidence type="ECO:0000313" key="13">
    <source>
        <dbReference type="Proteomes" id="UP000800041"/>
    </source>
</evidence>
<evidence type="ECO:0000256" key="6">
    <source>
        <dbReference type="ARBA" id="ARBA00023054"/>
    </source>
</evidence>